<comment type="caution">
    <text evidence="1">The sequence shown here is derived from an EMBL/GenBank/DDBJ whole genome shotgun (WGS) entry which is preliminary data.</text>
</comment>
<protein>
    <submittedName>
        <fullName evidence="1">Uncharacterized protein</fullName>
    </submittedName>
</protein>
<proteinExistence type="predicted"/>
<evidence type="ECO:0000313" key="1">
    <source>
        <dbReference type="EMBL" id="KGJ65709.1"/>
    </source>
</evidence>
<name>A0A837C903_9BRAD</name>
<sequence>MAAEGQDQATIAGQLGMHRKTLMDIVKRCPEVEEALNAGKAALADELTHHLLAAARKGNVVAAIYLTKARLGWVEGVAPETRPNIIINLPDAATPEAYLKAIKVIEPAEGQP</sequence>
<organism evidence="1 2">
    <name type="scientific">Bradyrhizobium diazoefficiens SEMIA 5080</name>
    <dbReference type="NCBI Taxonomy" id="754504"/>
    <lineage>
        <taxon>Bacteria</taxon>
        <taxon>Pseudomonadati</taxon>
        <taxon>Pseudomonadota</taxon>
        <taxon>Alphaproteobacteria</taxon>
        <taxon>Hyphomicrobiales</taxon>
        <taxon>Nitrobacteraceae</taxon>
        <taxon>Bradyrhizobium</taxon>
    </lineage>
</organism>
<gene>
    <name evidence="1" type="ORF">BJA5080_08301</name>
</gene>
<dbReference type="AlphaFoldDB" id="A0A837C903"/>
<reference evidence="1 2" key="1">
    <citation type="journal article" date="2014" name="BMC Genomics">
        <title>Comparative genomics of Bradyrhizobium japonicum CPAC 15 and Bradyrhizobium diazoefficiens CPAC 7: elite model strains for understanding symbiotic performance with soybean.</title>
        <authorList>
            <person name="Siqueira A.F."/>
            <person name="Ormeno-Orrillo E."/>
            <person name="Souza R.C."/>
            <person name="Rodrigues E.P."/>
            <person name="Almeida L.G."/>
            <person name="Barcellos F.G."/>
            <person name="Batista J.S."/>
            <person name="Nakatami A.S."/>
            <person name="Martinez-Romero E."/>
            <person name="Vasconcelos A.T."/>
            <person name="Hungria M."/>
        </authorList>
    </citation>
    <scope>NUCLEOTIDE SEQUENCE [LARGE SCALE GENOMIC DNA]</scope>
    <source>
        <strain evidence="1 2">SEMIA 5080</strain>
    </source>
</reference>
<accession>A0A837C903</accession>
<evidence type="ECO:0000313" key="2">
    <source>
        <dbReference type="Proteomes" id="UP000024900"/>
    </source>
</evidence>
<dbReference type="Proteomes" id="UP000024900">
    <property type="component" value="Unassembled WGS sequence"/>
</dbReference>
<dbReference type="EMBL" id="ADOU02000007">
    <property type="protein sequence ID" value="KGJ65709.1"/>
    <property type="molecule type" value="Genomic_DNA"/>
</dbReference>